<keyword evidence="3" id="KW-0486">Methionine biosynthesis</keyword>
<comment type="caution">
    <text evidence="6">The sequence shown here is derived from an EMBL/GenBank/DDBJ whole genome shotgun (WGS) entry which is preliminary data.</text>
</comment>
<keyword evidence="4" id="KW-0129">CBS domain</keyword>
<keyword evidence="2" id="KW-0677">Repeat</keyword>
<protein>
    <submittedName>
        <fullName evidence="6">CBS-domain-containing membrane protein</fullName>
    </submittedName>
</protein>
<dbReference type="AlphaFoldDB" id="A0A099T035"/>
<evidence type="ECO:0000259" key="5">
    <source>
        <dbReference type="PROSITE" id="PS51371"/>
    </source>
</evidence>
<dbReference type="Gene3D" id="3.10.580.10">
    <property type="entry name" value="CBS-domain"/>
    <property type="match status" value="2"/>
</dbReference>
<feature type="domain" description="CBS" evidence="5">
    <location>
        <begin position="6"/>
        <end position="66"/>
    </location>
</feature>
<dbReference type="RefSeq" id="WP_048196060.1">
    <property type="nucleotide sequence ID" value="NZ_CAAGSM010000004.1"/>
</dbReference>
<evidence type="ECO:0000256" key="4">
    <source>
        <dbReference type="PROSITE-ProRule" id="PRU00703"/>
    </source>
</evidence>
<gene>
    <name evidence="6" type="ORF">LI82_12550</name>
</gene>
<feature type="domain" description="CBS" evidence="5">
    <location>
        <begin position="206"/>
        <end position="258"/>
    </location>
</feature>
<evidence type="ECO:0000256" key="2">
    <source>
        <dbReference type="ARBA" id="ARBA00022737"/>
    </source>
</evidence>
<organism evidence="6 7">
    <name type="scientific">Methanococcoides methylutens</name>
    <dbReference type="NCBI Taxonomy" id="2226"/>
    <lineage>
        <taxon>Archaea</taxon>
        <taxon>Methanobacteriati</taxon>
        <taxon>Methanobacteriota</taxon>
        <taxon>Stenosarchaea group</taxon>
        <taxon>Methanomicrobia</taxon>
        <taxon>Methanosarcinales</taxon>
        <taxon>Methanosarcinaceae</taxon>
        <taxon>Methanococcoides</taxon>
    </lineage>
</organism>
<dbReference type="InterPro" id="IPR000644">
    <property type="entry name" value="CBS_dom"/>
</dbReference>
<proteinExistence type="predicted"/>
<keyword evidence="1" id="KW-0028">Amino-acid biosynthesis</keyword>
<dbReference type="InterPro" id="IPR046342">
    <property type="entry name" value="CBS_dom_sf"/>
</dbReference>
<evidence type="ECO:0000256" key="3">
    <source>
        <dbReference type="ARBA" id="ARBA00023167"/>
    </source>
</evidence>
<dbReference type="SMART" id="SM00116">
    <property type="entry name" value="CBS"/>
    <property type="match status" value="4"/>
</dbReference>
<feature type="domain" description="CBS" evidence="5">
    <location>
        <begin position="132"/>
        <end position="187"/>
    </location>
</feature>
<dbReference type="SUPFAM" id="SSF54631">
    <property type="entry name" value="CBS-domain pair"/>
    <property type="match status" value="2"/>
</dbReference>
<reference evidence="6 7" key="1">
    <citation type="submission" date="2014-09" db="EMBL/GenBank/DDBJ databases">
        <title>Draft genome sequence of an obligately methylotrophic methanogen, Methanococcoides methylutens, isolated from marine sediment.</title>
        <authorList>
            <person name="Guan Y."/>
            <person name="Ngugi D.K."/>
            <person name="Blom J."/>
            <person name="Ali S."/>
            <person name="Ferry J.G."/>
            <person name="Stingl U."/>
        </authorList>
    </citation>
    <scope>NUCLEOTIDE SEQUENCE [LARGE SCALE GENOMIC DNA]</scope>
    <source>
        <strain evidence="6 7">DSM 2657</strain>
    </source>
</reference>
<evidence type="ECO:0000313" key="6">
    <source>
        <dbReference type="EMBL" id="KGK98515.1"/>
    </source>
</evidence>
<dbReference type="PANTHER" id="PTHR48108">
    <property type="entry name" value="CBS DOMAIN-CONTAINING PROTEIN CBSX2, CHLOROPLASTIC"/>
    <property type="match status" value="1"/>
</dbReference>
<accession>A0A099T035</accession>
<dbReference type="PROSITE" id="PS51371">
    <property type="entry name" value="CBS"/>
    <property type="match status" value="3"/>
</dbReference>
<dbReference type="OrthoDB" id="8919at2157"/>
<sequence>MQVKDIMVQPTSIDKSDTISHALDVMEKKSTRRLLVTHDNDLVGVLTMRGLTEQLGTRKKGAKPASSLHVATAVSDNYVKVLPDMDLNDAVVLMAKKSGVIIVSDNENVLGWVTPAELLQNVTFDGYAAEVMNSNPITIHPGDRVSHVRHQMLDEDVGRFPVIEDDKLVGIVTEKDIAKSMRAFRDVVSGSKQDSRIKNLIIEDIMKRGVKTVQTNTPVSEVKDMMLEENIGGVPVINLEGYLVGLITRRTLVNTIAK</sequence>
<evidence type="ECO:0000256" key="1">
    <source>
        <dbReference type="ARBA" id="ARBA00022605"/>
    </source>
</evidence>
<dbReference type="Proteomes" id="UP000029859">
    <property type="component" value="Unassembled WGS sequence"/>
</dbReference>
<dbReference type="InterPro" id="IPR051462">
    <property type="entry name" value="CBS_domain-containing"/>
</dbReference>
<dbReference type="PANTHER" id="PTHR48108:SF33">
    <property type="entry name" value="METHYLATED PROTEIN MJ0556"/>
    <property type="match status" value="1"/>
</dbReference>
<dbReference type="EMBL" id="JRHO01000014">
    <property type="protein sequence ID" value="KGK98515.1"/>
    <property type="molecule type" value="Genomic_DNA"/>
</dbReference>
<name>A0A099T035_METMT</name>
<keyword evidence="7" id="KW-1185">Reference proteome</keyword>
<dbReference type="GO" id="GO:0009086">
    <property type="term" value="P:methionine biosynthetic process"/>
    <property type="evidence" value="ECO:0007669"/>
    <property type="project" value="UniProtKB-KW"/>
</dbReference>
<evidence type="ECO:0000313" key="7">
    <source>
        <dbReference type="Proteomes" id="UP000029859"/>
    </source>
</evidence>
<dbReference type="Pfam" id="PF00571">
    <property type="entry name" value="CBS"/>
    <property type="match status" value="4"/>
</dbReference>